<evidence type="ECO:0000313" key="10">
    <source>
        <dbReference type="Proteomes" id="UP000231407"/>
    </source>
</evidence>
<dbReference type="InterPro" id="IPR005324">
    <property type="entry name" value="Ribosomal_uS5_C"/>
</dbReference>
<dbReference type="InterPro" id="IPR020568">
    <property type="entry name" value="Ribosomal_Su5_D2-typ_SF"/>
</dbReference>
<dbReference type="Gene3D" id="3.30.160.20">
    <property type="match status" value="1"/>
</dbReference>
<dbReference type="PANTHER" id="PTHR48277">
    <property type="entry name" value="MITOCHONDRIAL RIBOSOMAL PROTEIN S5"/>
    <property type="match status" value="1"/>
</dbReference>
<dbReference type="GO" id="GO:0005840">
    <property type="term" value="C:ribosome"/>
    <property type="evidence" value="ECO:0007669"/>
    <property type="project" value="UniProtKB-KW"/>
</dbReference>
<dbReference type="InterPro" id="IPR014721">
    <property type="entry name" value="Ribsml_uS5_D2-typ_fold_subgr"/>
</dbReference>
<dbReference type="PANTHER" id="PTHR48277:SF1">
    <property type="entry name" value="MITOCHONDRIAL RIBOSOMAL PROTEIN S5"/>
    <property type="match status" value="1"/>
</dbReference>
<dbReference type="FunFam" id="3.30.230.10:FF:000002">
    <property type="entry name" value="30S ribosomal protein S5"/>
    <property type="match status" value="1"/>
</dbReference>
<evidence type="ECO:0000313" key="9">
    <source>
        <dbReference type="EMBL" id="PIU73508.1"/>
    </source>
</evidence>
<evidence type="ECO:0000256" key="3">
    <source>
        <dbReference type="ARBA" id="ARBA00023274"/>
    </source>
</evidence>
<dbReference type="InterPro" id="IPR013810">
    <property type="entry name" value="Ribosomal_uS5_N"/>
</dbReference>
<dbReference type="Proteomes" id="UP000231407">
    <property type="component" value="Unassembled WGS sequence"/>
</dbReference>
<keyword evidence="3 6" id="KW-0687">Ribonucleoprotein</keyword>
<accession>A0A2M7ASB6</accession>
<dbReference type="GO" id="GO:0003735">
    <property type="term" value="F:structural constituent of ribosome"/>
    <property type="evidence" value="ECO:0007669"/>
    <property type="project" value="UniProtKB-UniRule"/>
</dbReference>
<name>A0A2M7ASB6_9BACT</name>
<dbReference type="GO" id="GO:1990904">
    <property type="term" value="C:ribonucleoprotein complex"/>
    <property type="evidence" value="ECO:0007669"/>
    <property type="project" value="UniProtKB-UniRule"/>
</dbReference>
<dbReference type="Pfam" id="PF03719">
    <property type="entry name" value="Ribosomal_S5_C"/>
    <property type="match status" value="1"/>
</dbReference>
<evidence type="ECO:0000259" key="8">
    <source>
        <dbReference type="PROSITE" id="PS50881"/>
    </source>
</evidence>
<comment type="caution">
    <text evidence="9">The sequence shown here is derived from an EMBL/GenBank/DDBJ whole genome shotgun (WGS) entry which is preliminary data.</text>
</comment>
<evidence type="ECO:0000256" key="4">
    <source>
        <dbReference type="ARBA" id="ARBA00035255"/>
    </source>
</evidence>
<evidence type="ECO:0000256" key="5">
    <source>
        <dbReference type="ARBA" id="ARBA00035519"/>
    </source>
</evidence>
<protein>
    <recommendedName>
        <fullName evidence="4">Small ribosomal subunit protein uS5</fullName>
    </recommendedName>
    <alternativeName>
        <fullName evidence="5">30S ribosomal protein S5</fullName>
    </alternativeName>
</protein>
<dbReference type="Gene3D" id="3.30.230.10">
    <property type="match status" value="1"/>
</dbReference>
<dbReference type="InterPro" id="IPR000851">
    <property type="entry name" value="Ribosomal_uS5"/>
</dbReference>
<evidence type="ECO:0000256" key="1">
    <source>
        <dbReference type="ARBA" id="ARBA00008945"/>
    </source>
</evidence>
<evidence type="ECO:0000256" key="7">
    <source>
        <dbReference type="RuleBase" id="RU003823"/>
    </source>
</evidence>
<keyword evidence="2 6" id="KW-0689">Ribosomal protein</keyword>
<organism evidence="9 10">
    <name type="scientific">Candidatus Shapirobacteria bacterium CG06_land_8_20_14_3_00_40_12</name>
    <dbReference type="NCBI Taxonomy" id="1974881"/>
    <lineage>
        <taxon>Bacteria</taxon>
        <taxon>Candidatus Shapironibacteriota</taxon>
    </lineage>
</organism>
<feature type="domain" description="S5 DRBM" evidence="8">
    <location>
        <begin position="22"/>
        <end position="85"/>
    </location>
</feature>
<dbReference type="Pfam" id="PF00333">
    <property type="entry name" value="Ribosomal_S5"/>
    <property type="match status" value="1"/>
</dbReference>
<dbReference type="GO" id="GO:0006412">
    <property type="term" value="P:translation"/>
    <property type="evidence" value="ECO:0007669"/>
    <property type="project" value="InterPro"/>
</dbReference>
<dbReference type="GO" id="GO:0005737">
    <property type="term" value="C:cytoplasm"/>
    <property type="evidence" value="ECO:0007669"/>
    <property type="project" value="UniProtKB-ARBA"/>
</dbReference>
<dbReference type="SUPFAM" id="SSF54211">
    <property type="entry name" value="Ribosomal protein S5 domain 2-like"/>
    <property type="match status" value="1"/>
</dbReference>
<dbReference type="PROSITE" id="PS50881">
    <property type="entry name" value="S5_DSRBD"/>
    <property type="match status" value="1"/>
</dbReference>
<sequence length="160" mass="17182">MDNNQNNKRGAFERFQKPVSEFTEKVVKIKRVSKKTKGGNQIAFTALVVSGDKKSRVGVGHGRAKSVADAIQKAIKRAQKSMFTVPIVDGTIGSSLKIKFKGAIILLRPGKKGSGLIAGGPVRSVVELAGIKDLVSKIIGSRNKSVNVWATFRALKSLSH</sequence>
<gene>
    <name evidence="9" type="ORF">COS78_01895</name>
</gene>
<dbReference type="SUPFAM" id="SSF54768">
    <property type="entry name" value="dsRNA-binding domain-like"/>
    <property type="match status" value="1"/>
</dbReference>
<evidence type="ECO:0000256" key="6">
    <source>
        <dbReference type="PROSITE-ProRule" id="PRU00268"/>
    </source>
</evidence>
<proteinExistence type="inferred from homology"/>
<comment type="similarity">
    <text evidence="1 7">Belongs to the universal ribosomal protein uS5 family.</text>
</comment>
<dbReference type="GO" id="GO:0003723">
    <property type="term" value="F:RNA binding"/>
    <property type="evidence" value="ECO:0007669"/>
    <property type="project" value="InterPro"/>
</dbReference>
<reference evidence="10" key="1">
    <citation type="submission" date="2017-09" db="EMBL/GenBank/DDBJ databases">
        <title>Depth-based differentiation of microbial function through sediment-hosted aquifers and enrichment of novel symbionts in the deep terrestrial subsurface.</title>
        <authorList>
            <person name="Probst A.J."/>
            <person name="Ladd B."/>
            <person name="Jarett J.K."/>
            <person name="Geller-Mcgrath D.E."/>
            <person name="Sieber C.M.K."/>
            <person name="Emerson J.B."/>
            <person name="Anantharaman K."/>
            <person name="Thomas B.C."/>
            <person name="Malmstrom R."/>
            <person name="Stieglmeier M."/>
            <person name="Klingl A."/>
            <person name="Woyke T."/>
            <person name="Ryan C.M."/>
            <person name="Banfield J.F."/>
        </authorList>
    </citation>
    <scope>NUCLEOTIDE SEQUENCE [LARGE SCALE GENOMIC DNA]</scope>
</reference>
<dbReference type="EMBL" id="PEWA01000023">
    <property type="protein sequence ID" value="PIU73508.1"/>
    <property type="molecule type" value="Genomic_DNA"/>
</dbReference>
<dbReference type="AlphaFoldDB" id="A0A2M7ASB6"/>
<evidence type="ECO:0000256" key="2">
    <source>
        <dbReference type="ARBA" id="ARBA00022980"/>
    </source>
</evidence>